<protein>
    <submittedName>
        <fullName evidence="1">Uncharacterized protein</fullName>
    </submittedName>
</protein>
<dbReference type="HOGENOM" id="CLU_067622_1_1_1"/>
<dbReference type="AlphaFoldDB" id="A0A067SIS8"/>
<evidence type="ECO:0000313" key="1">
    <source>
        <dbReference type="EMBL" id="KDR70811.1"/>
    </source>
</evidence>
<evidence type="ECO:0000313" key="2">
    <source>
        <dbReference type="Proteomes" id="UP000027222"/>
    </source>
</evidence>
<dbReference type="STRING" id="685588.A0A067SIS8"/>
<keyword evidence="2" id="KW-1185">Reference proteome</keyword>
<gene>
    <name evidence="1" type="ORF">GALMADRAFT_144305</name>
</gene>
<dbReference type="OrthoDB" id="3067373at2759"/>
<sequence>MVIMDEFYDRKEAAKLLENLMEVVDESSLSHLIEDSSKLDELSVICTDKPKSWNLVWQTKPVGDNVQDNMTITLKGILYAKNLPPFDNEQCPKNTSKYKYMRQHVEVVGMNVMNFNKAVENIGIIHGIFERQFPEGQLEQWTPKISCEMLAVETSNRIFTPSYDTDQSASLPFPKSWDTSGKLRQAMSDKYCFCKDNIVNYHVRTKNQNLSDVSPVIFRVGDIVEVQIALKVIQVDKSKYRMLTTLRALTLLDDSCSKRAAILRMQH</sequence>
<accession>A0A067SIS8</accession>
<organism evidence="1 2">
    <name type="scientific">Galerina marginata (strain CBS 339.88)</name>
    <dbReference type="NCBI Taxonomy" id="685588"/>
    <lineage>
        <taxon>Eukaryota</taxon>
        <taxon>Fungi</taxon>
        <taxon>Dikarya</taxon>
        <taxon>Basidiomycota</taxon>
        <taxon>Agaricomycotina</taxon>
        <taxon>Agaricomycetes</taxon>
        <taxon>Agaricomycetidae</taxon>
        <taxon>Agaricales</taxon>
        <taxon>Agaricineae</taxon>
        <taxon>Strophariaceae</taxon>
        <taxon>Galerina</taxon>
    </lineage>
</organism>
<name>A0A067SIS8_GALM3</name>
<reference evidence="2" key="1">
    <citation type="journal article" date="2014" name="Proc. Natl. Acad. Sci. U.S.A.">
        <title>Extensive sampling of basidiomycete genomes demonstrates inadequacy of the white-rot/brown-rot paradigm for wood decay fungi.</title>
        <authorList>
            <person name="Riley R."/>
            <person name="Salamov A.A."/>
            <person name="Brown D.W."/>
            <person name="Nagy L.G."/>
            <person name="Floudas D."/>
            <person name="Held B.W."/>
            <person name="Levasseur A."/>
            <person name="Lombard V."/>
            <person name="Morin E."/>
            <person name="Otillar R."/>
            <person name="Lindquist E.A."/>
            <person name="Sun H."/>
            <person name="LaButti K.M."/>
            <person name="Schmutz J."/>
            <person name="Jabbour D."/>
            <person name="Luo H."/>
            <person name="Baker S.E."/>
            <person name="Pisabarro A.G."/>
            <person name="Walton J.D."/>
            <person name="Blanchette R.A."/>
            <person name="Henrissat B."/>
            <person name="Martin F."/>
            <person name="Cullen D."/>
            <person name="Hibbett D.S."/>
            <person name="Grigoriev I.V."/>
        </authorList>
    </citation>
    <scope>NUCLEOTIDE SEQUENCE [LARGE SCALE GENOMIC DNA]</scope>
    <source>
        <strain evidence="2">CBS 339.88</strain>
    </source>
</reference>
<dbReference type="Proteomes" id="UP000027222">
    <property type="component" value="Unassembled WGS sequence"/>
</dbReference>
<proteinExistence type="predicted"/>
<dbReference type="EMBL" id="KL142395">
    <property type="protein sequence ID" value="KDR70811.1"/>
    <property type="molecule type" value="Genomic_DNA"/>
</dbReference>